<gene>
    <name evidence="1" type="ORF">FVR03_05610</name>
</gene>
<name>A0A5C8KB49_9BACT</name>
<evidence type="ECO:0000313" key="2">
    <source>
        <dbReference type="Proteomes" id="UP000321926"/>
    </source>
</evidence>
<comment type="caution">
    <text evidence="1">The sequence shown here is derived from an EMBL/GenBank/DDBJ whole genome shotgun (WGS) entry which is preliminary data.</text>
</comment>
<dbReference type="RefSeq" id="WP_147920762.1">
    <property type="nucleotide sequence ID" value="NZ_VRTY01000014.1"/>
</dbReference>
<dbReference type="AlphaFoldDB" id="A0A5C8KB49"/>
<organism evidence="1 2">
    <name type="scientific">Pontibacter qinzhouensis</name>
    <dbReference type="NCBI Taxonomy" id="2603253"/>
    <lineage>
        <taxon>Bacteria</taxon>
        <taxon>Pseudomonadati</taxon>
        <taxon>Bacteroidota</taxon>
        <taxon>Cytophagia</taxon>
        <taxon>Cytophagales</taxon>
        <taxon>Hymenobacteraceae</taxon>
        <taxon>Pontibacter</taxon>
    </lineage>
</organism>
<dbReference type="Pfam" id="PF19570">
    <property type="entry name" value="DUF6088"/>
    <property type="match status" value="1"/>
</dbReference>
<evidence type="ECO:0000313" key="1">
    <source>
        <dbReference type="EMBL" id="TXK50077.1"/>
    </source>
</evidence>
<dbReference type="Proteomes" id="UP000321926">
    <property type="component" value="Unassembled WGS sequence"/>
</dbReference>
<proteinExistence type="predicted"/>
<accession>A0A5C8KB49</accession>
<reference evidence="1 2" key="1">
    <citation type="submission" date="2019-08" db="EMBL/GenBank/DDBJ databases">
        <authorList>
            <person name="Shi S."/>
        </authorList>
    </citation>
    <scope>NUCLEOTIDE SEQUENCE [LARGE SCALE GENOMIC DNA]</scope>
    <source>
        <strain evidence="1 2">GY10130</strain>
    </source>
</reference>
<sequence>MSSLITKKLDIMERGGLPLREQYGEEQTAMSIMQQVRERIEQAHPGQLLTYADFQVNDSQLEALAAALSRLARQGVINRLAKGRYYKPKETVFGKVRPSEKEIIKSLSTSKGKVKGYESGLGLYNQLGLTTQVPREVTLTTRKQRRVANVGKTKIRYVQSPTNFKESDIDKLQVLDALRGYKKIPDRNSEKTILILLEYIRKLAEGDMDRLMELALDYNPATRALLGALLEQLGYAQVADRLRQSLNPLTKYKLGISESILPNRRDWNII</sequence>
<keyword evidence="2" id="KW-1185">Reference proteome</keyword>
<dbReference type="EMBL" id="VRTY01000014">
    <property type="protein sequence ID" value="TXK50077.1"/>
    <property type="molecule type" value="Genomic_DNA"/>
</dbReference>
<protein>
    <recommendedName>
        <fullName evidence="3">AbiEi antitoxin C-terminal domain-containing protein</fullName>
    </recommendedName>
</protein>
<evidence type="ECO:0008006" key="3">
    <source>
        <dbReference type="Google" id="ProtNLM"/>
    </source>
</evidence>
<dbReference type="InterPro" id="IPR045738">
    <property type="entry name" value="DUF6088"/>
</dbReference>
<dbReference type="OrthoDB" id="9798200at2"/>